<dbReference type="PANTHER" id="PTHR30543">
    <property type="entry name" value="CHROMATE REDUCTASE"/>
    <property type="match status" value="1"/>
</dbReference>
<evidence type="ECO:0000259" key="1">
    <source>
        <dbReference type="Pfam" id="PF03358"/>
    </source>
</evidence>
<organism evidence="2 3">
    <name type="scientific">Ralstonia insidiosa</name>
    <dbReference type="NCBI Taxonomy" id="190721"/>
    <lineage>
        <taxon>Bacteria</taxon>
        <taxon>Pseudomonadati</taxon>
        <taxon>Pseudomonadota</taxon>
        <taxon>Betaproteobacteria</taxon>
        <taxon>Burkholderiales</taxon>
        <taxon>Burkholderiaceae</taxon>
        <taxon>Ralstonia</taxon>
    </lineage>
</organism>
<reference evidence="3" key="1">
    <citation type="submission" date="2016-06" db="EMBL/GenBank/DDBJ databases">
        <authorList>
            <person name="Xu Y."/>
            <person name="Nagy A."/>
            <person name="Yan X."/>
            <person name="Kim S.W."/>
            <person name="Haley B."/>
            <person name="Liu N.T."/>
            <person name="Nou X."/>
        </authorList>
    </citation>
    <scope>NUCLEOTIDE SEQUENCE [LARGE SCALE GENOMIC DNA]</scope>
    <source>
        <strain evidence="3">ATCC 49129</strain>
    </source>
</reference>
<dbReference type="InterPro" id="IPR050712">
    <property type="entry name" value="NAD(P)H-dep_reductase"/>
</dbReference>
<dbReference type="AlphaFoldDB" id="A0A191ZW47"/>
<sequence length="196" mass="20557">MRCGSPVLKTIRILTVSGSLRAASINTALLAAATALAPVGVTLVPFARLGEFPLFNPDTEYPLPAPVRAFREQLNAADGVLIASPEYAHGVTGVMKNALDWVVGCEAFVHKPTAVLNASARAVHADAALKETLLVMSADLVQEASVTLPALGARLDAGGIAAHPEIAFALREALAALQRHIVNRRLRANCRPDSLA</sequence>
<name>A0A191ZW47_9RALS</name>
<dbReference type="SUPFAM" id="SSF52218">
    <property type="entry name" value="Flavoproteins"/>
    <property type="match status" value="1"/>
</dbReference>
<dbReference type="InterPro" id="IPR005025">
    <property type="entry name" value="FMN_Rdtase-like_dom"/>
</dbReference>
<dbReference type="Pfam" id="PF03358">
    <property type="entry name" value="FMN_red"/>
    <property type="match status" value="1"/>
</dbReference>
<dbReference type="InterPro" id="IPR029039">
    <property type="entry name" value="Flavoprotein-like_sf"/>
</dbReference>
<dbReference type="GO" id="GO:0005829">
    <property type="term" value="C:cytosol"/>
    <property type="evidence" value="ECO:0007669"/>
    <property type="project" value="TreeGrafter"/>
</dbReference>
<dbReference type="STRING" id="190721.ACS15_1626"/>
<protein>
    <submittedName>
        <fullName evidence="2">FMN reductase</fullName>
    </submittedName>
</protein>
<gene>
    <name evidence="2" type="ORF">A9Y76_07430</name>
</gene>
<dbReference type="Gene3D" id="3.40.50.360">
    <property type="match status" value="1"/>
</dbReference>
<dbReference type="PANTHER" id="PTHR30543:SF21">
    <property type="entry name" value="NAD(P)H-DEPENDENT FMN REDUCTASE LOT6"/>
    <property type="match status" value="1"/>
</dbReference>
<dbReference type="OrthoDB" id="1643408at2"/>
<feature type="domain" description="NADPH-dependent FMN reductase-like" evidence="1">
    <location>
        <begin position="12"/>
        <end position="137"/>
    </location>
</feature>
<dbReference type="Proteomes" id="UP000078572">
    <property type="component" value="Chromosome 1"/>
</dbReference>
<keyword evidence="3" id="KW-1185">Reference proteome</keyword>
<dbReference type="EMBL" id="CP016022">
    <property type="protein sequence ID" value="ANJ72308.1"/>
    <property type="molecule type" value="Genomic_DNA"/>
</dbReference>
<evidence type="ECO:0000313" key="3">
    <source>
        <dbReference type="Proteomes" id="UP000078572"/>
    </source>
</evidence>
<dbReference type="GO" id="GO:0016491">
    <property type="term" value="F:oxidoreductase activity"/>
    <property type="evidence" value="ECO:0007669"/>
    <property type="project" value="InterPro"/>
</dbReference>
<dbReference type="GO" id="GO:0010181">
    <property type="term" value="F:FMN binding"/>
    <property type="evidence" value="ECO:0007669"/>
    <property type="project" value="TreeGrafter"/>
</dbReference>
<evidence type="ECO:0000313" key="2">
    <source>
        <dbReference type="EMBL" id="ANJ72308.1"/>
    </source>
</evidence>
<accession>A0A191ZW47</accession>
<proteinExistence type="predicted"/>